<accession>A0A1V6WJA4</accession>
<keyword evidence="2" id="KW-1185">Reference proteome</keyword>
<comment type="caution">
    <text evidence="1">The sequence shown here is derived from an EMBL/GenBank/DDBJ whole genome shotgun (WGS) entry which is preliminary data.</text>
</comment>
<dbReference type="AlphaFoldDB" id="A0A1V6WJA4"/>
<protein>
    <submittedName>
        <fullName evidence="1">Uncharacterized protein</fullName>
    </submittedName>
</protein>
<gene>
    <name evidence="1" type="ORF">PENNAL_c0252G03553</name>
</gene>
<reference evidence="2" key="1">
    <citation type="journal article" date="2017" name="Nat. Microbiol.">
        <title>Global analysis of biosynthetic gene clusters reveals vast potential of secondary metabolite production in Penicillium species.</title>
        <authorList>
            <person name="Nielsen J.C."/>
            <person name="Grijseels S."/>
            <person name="Prigent S."/>
            <person name="Ji B."/>
            <person name="Dainat J."/>
            <person name="Nielsen K.F."/>
            <person name="Frisvad J.C."/>
            <person name="Workman M."/>
            <person name="Nielsen J."/>
        </authorList>
    </citation>
    <scope>NUCLEOTIDE SEQUENCE [LARGE SCALE GENOMIC DNA]</scope>
    <source>
        <strain evidence="2">IBT 13039</strain>
    </source>
</reference>
<sequence length="31" mass="3586">MSLSIVASSAFYHNFFLRHRDAEAITDRCRA</sequence>
<evidence type="ECO:0000313" key="2">
    <source>
        <dbReference type="Proteomes" id="UP000191691"/>
    </source>
</evidence>
<name>A0A1V6WJA4_PENNA</name>
<evidence type="ECO:0000313" key="1">
    <source>
        <dbReference type="EMBL" id="OQE62990.1"/>
    </source>
</evidence>
<proteinExistence type="predicted"/>
<dbReference type="Proteomes" id="UP000191691">
    <property type="component" value="Unassembled WGS sequence"/>
</dbReference>
<dbReference type="EMBL" id="MOOB01000252">
    <property type="protein sequence ID" value="OQE62990.1"/>
    <property type="molecule type" value="Genomic_DNA"/>
</dbReference>
<organism evidence="1 2">
    <name type="scientific">Penicillium nalgiovense</name>
    <dbReference type="NCBI Taxonomy" id="60175"/>
    <lineage>
        <taxon>Eukaryota</taxon>
        <taxon>Fungi</taxon>
        <taxon>Dikarya</taxon>
        <taxon>Ascomycota</taxon>
        <taxon>Pezizomycotina</taxon>
        <taxon>Eurotiomycetes</taxon>
        <taxon>Eurotiomycetidae</taxon>
        <taxon>Eurotiales</taxon>
        <taxon>Aspergillaceae</taxon>
        <taxon>Penicillium</taxon>
    </lineage>
</organism>